<name>A0A2H4P6X1_9CAUD</name>
<accession>A0A2H4P6X1</accession>
<protein>
    <submittedName>
        <fullName evidence="1">Uncharacterized protein</fullName>
    </submittedName>
</protein>
<keyword evidence="2" id="KW-1185">Reference proteome</keyword>
<organism evidence="1 2">
    <name type="scientific">Pseudomonas phage tabernarius</name>
    <dbReference type="NCBI Taxonomy" id="2048978"/>
    <lineage>
        <taxon>Viruses</taxon>
        <taxon>Duplodnaviria</taxon>
        <taxon>Heunggongvirae</taxon>
        <taxon>Uroviricota</taxon>
        <taxon>Caudoviricetes</taxon>
        <taxon>Lindbergviridae</taxon>
        <taxon>Tabernariusvirus</taxon>
        <taxon>Tabernariusvirus tabernarius</taxon>
    </lineage>
</organism>
<dbReference type="Proteomes" id="UP000241090">
    <property type="component" value="Segment"/>
</dbReference>
<evidence type="ECO:0000313" key="1">
    <source>
        <dbReference type="EMBL" id="ATW57929.1"/>
    </source>
</evidence>
<sequence length="291" mass="33283">MTNQIERPQAEDQPHAIADIFGRLQKHLKHGERLQFMTNEELKFLNKNFAHNPFGIQYAKHTDWPAGFKHLHVYSVWVGNAEGGKHVPGVLQTFGQYHVSGPLFAVVDCGEHGVVHRSPHALTQLTREASDKFAELWQRRQGRRVVRAMRDIGSVPGQEDILLLNIIQGMNLYRRFMDHIEARFGVMGSRAIFDGLRYTQANSELNVSSSFAVSTTREVVMPNRHLIGERCVHLLMDAGIPPGNLYHGMHEMLREVISRRKTVNLLDPHMVTRHSAIMEAYRLEQSKKVEE</sequence>
<proteinExistence type="predicted"/>
<reference evidence="1 2" key="1">
    <citation type="submission" date="2017-09" db="EMBL/GenBank/DDBJ databases">
        <authorList>
            <person name="Ehlers B."/>
            <person name="Leendertz F.H."/>
        </authorList>
    </citation>
    <scope>NUCLEOTIDE SEQUENCE [LARGE SCALE GENOMIC DNA]</scope>
</reference>
<evidence type="ECO:0000313" key="2">
    <source>
        <dbReference type="Proteomes" id="UP000241090"/>
    </source>
</evidence>
<dbReference type="EMBL" id="MG018926">
    <property type="protein sequence ID" value="ATW57929.1"/>
    <property type="molecule type" value="Genomic_DNA"/>
</dbReference>
<gene>
    <name evidence="1" type="ORF">CNR33_00083</name>
</gene>